<name>A0AAX1WTU9_9BURK</name>
<evidence type="ECO:0008006" key="3">
    <source>
        <dbReference type="Google" id="ProtNLM"/>
    </source>
</evidence>
<proteinExistence type="predicted"/>
<comment type="caution">
    <text evidence="1">The sequence shown here is derived from an EMBL/GenBank/DDBJ whole genome shotgun (WGS) entry which is preliminary data.</text>
</comment>
<dbReference type="InterPro" id="IPR021333">
    <property type="entry name" value="DUF2946"/>
</dbReference>
<gene>
    <name evidence="1" type="ORF">EDC60_1810</name>
</gene>
<sequence>MGGWRLAGAPSPTDNAPSMHILRNAHHLARLLLACFAVSLGVATAAPFVQAGHLERVCTASGEERWVAASGNSAVGTNDASHPAHALDCALCLPPLLPALDAPPWRGLQQLPHVPSADVVRQTHVPALSRAPFPPRAPPAAPLALAPF</sequence>
<evidence type="ECO:0000313" key="2">
    <source>
        <dbReference type="Proteomes" id="UP000271868"/>
    </source>
</evidence>
<accession>A0AAX1WTU9</accession>
<keyword evidence="2" id="KW-1185">Reference proteome</keyword>
<dbReference type="Proteomes" id="UP000271868">
    <property type="component" value="Unassembled WGS sequence"/>
</dbReference>
<evidence type="ECO:0000313" key="1">
    <source>
        <dbReference type="EMBL" id="ROR47084.1"/>
    </source>
</evidence>
<dbReference type="Pfam" id="PF11162">
    <property type="entry name" value="DUF2946"/>
    <property type="match status" value="1"/>
</dbReference>
<reference evidence="1 2" key="1">
    <citation type="submission" date="2018-11" db="EMBL/GenBank/DDBJ databases">
        <title>Genomic Encyclopedia of Type Strains, Phase IV (KMG-IV): sequencing the most valuable type-strain genomes for metagenomic binning, comparative biology and taxonomic classification.</title>
        <authorList>
            <person name="Goeker M."/>
        </authorList>
    </citation>
    <scope>NUCLEOTIDE SEQUENCE [LARGE SCALE GENOMIC DNA]</scope>
    <source>
        <strain evidence="1 2">DSM 15985</strain>
    </source>
</reference>
<dbReference type="AlphaFoldDB" id="A0AAX1WTU9"/>
<organism evidence="1 2">
    <name type="scientific">Diaphorobacter nitroreducens</name>
    <dbReference type="NCBI Taxonomy" id="164759"/>
    <lineage>
        <taxon>Bacteria</taxon>
        <taxon>Pseudomonadati</taxon>
        <taxon>Pseudomonadota</taxon>
        <taxon>Betaproteobacteria</taxon>
        <taxon>Burkholderiales</taxon>
        <taxon>Comamonadaceae</taxon>
        <taxon>Diaphorobacter</taxon>
    </lineage>
</organism>
<dbReference type="EMBL" id="RJVL01000004">
    <property type="protein sequence ID" value="ROR47084.1"/>
    <property type="molecule type" value="Genomic_DNA"/>
</dbReference>
<protein>
    <recommendedName>
        <fullName evidence="3">DUF2946 family protein</fullName>
    </recommendedName>
</protein>